<feature type="region of interest" description="Disordered" evidence="1">
    <location>
        <begin position="127"/>
        <end position="157"/>
    </location>
</feature>
<gene>
    <name evidence="2" type="ORF">GCM10010507_05880</name>
</gene>
<feature type="region of interest" description="Disordered" evidence="1">
    <location>
        <begin position="14"/>
        <end position="39"/>
    </location>
</feature>
<dbReference type="EMBL" id="BMVB01000002">
    <property type="protein sequence ID" value="GHC35756.1"/>
    <property type="molecule type" value="Genomic_DNA"/>
</dbReference>
<reference evidence="2" key="1">
    <citation type="journal article" date="2014" name="Int. J. Syst. Evol. Microbiol.">
        <title>Complete genome sequence of Corynebacterium casei LMG S-19264T (=DSM 44701T), isolated from a smear-ripened cheese.</title>
        <authorList>
            <consortium name="US DOE Joint Genome Institute (JGI-PGF)"/>
            <person name="Walter F."/>
            <person name="Albersmeier A."/>
            <person name="Kalinowski J."/>
            <person name="Ruckert C."/>
        </authorList>
    </citation>
    <scope>NUCLEOTIDE SEQUENCE</scope>
    <source>
        <strain evidence="2">JCM 4633</strain>
    </source>
</reference>
<comment type="caution">
    <text evidence="2">The sequence shown here is derived from an EMBL/GenBank/DDBJ whole genome shotgun (WGS) entry which is preliminary data.</text>
</comment>
<name>A0A918T9H5_STRCJ</name>
<dbReference type="Proteomes" id="UP000646244">
    <property type="component" value="Unassembled WGS sequence"/>
</dbReference>
<reference evidence="2" key="2">
    <citation type="submission" date="2020-09" db="EMBL/GenBank/DDBJ databases">
        <authorList>
            <person name="Sun Q."/>
            <person name="Ohkuma M."/>
        </authorList>
    </citation>
    <scope>NUCLEOTIDE SEQUENCE</scope>
    <source>
        <strain evidence="2">JCM 4633</strain>
    </source>
</reference>
<accession>A0A918T9H5</accession>
<evidence type="ECO:0000313" key="2">
    <source>
        <dbReference type="EMBL" id="GHC35756.1"/>
    </source>
</evidence>
<sequence length="329" mass="35578">MAVAHLSAALPAPAHPMANPGFGKRNAPDQEPPTGDDFAHLPRREAAIAAFIDRLPEGAAMDAKTLAKVLPDYGQLACRTALGRLKDAGHVFYRQVAATTERGVRWVTRTFFSRTARSGEWWKRFERGEVPTEGAPEPETEPEAESVPGPVREAPAPRRSRAYGALVALRHADPRLTLSAAECAHLEPLAAEWLSRHITTEQLVAAVTAGLPPQIHSPAGFVRKRLETKMPPLPPRPVPAYNDRSAPPSYVSTSMQACICCSNVDIATAMGDGECAKCAQVPPDIPETFLSEDPWGDGQDDWSALPPEEVTRRVDVLRAAAGIARKART</sequence>
<protein>
    <submittedName>
        <fullName evidence="2">Uncharacterized protein</fullName>
    </submittedName>
</protein>
<evidence type="ECO:0000313" key="3">
    <source>
        <dbReference type="Proteomes" id="UP000646244"/>
    </source>
</evidence>
<proteinExistence type="predicted"/>
<dbReference type="RefSeq" id="WP_190108036.1">
    <property type="nucleotide sequence ID" value="NZ_BMVB01000002.1"/>
</dbReference>
<dbReference type="AlphaFoldDB" id="A0A918T9H5"/>
<evidence type="ECO:0000256" key="1">
    <source>
        <dbReference type="SAM" id="MobiDB-lite"/>
    </source>
</evidence>
<organism evidence="2 3">
    <name type="scientific">Streptomyces cinnamoneus</name>
    <name type="common">Streptoverticillium cinnamoneum</name>
    <dbReference type="NCBI Taxonomy" id="53446"/>
    <lineage>
        <taxon>Bacteria</taxon>
        <taxon>Bacillati</taxon>
        <taxon>Actinomycetota</taxon>
        <taxon>Actinomycetes</taxon>
        <taxon>Kitasatosporales</taxon>
        <taxon>Streptomycetaceae</taxon>
        <taxon>Streptomyces</taxon>
        <taxon>Streptomyces cinnamoneus group</taxon>
    </lineage>
</organism>